<proteinExistence type="predicted"/>
<evidence type="ECO:0000313" key="1">
    <source>
        <dbReference type="EMBL" id="MBB6054697.1"/>
    </source>
</evidence>
<dbReference type="Proteomes" id="UP000585721">
    <property type="component" value="Unassembled WGS sequence"/>
</dbReference>
<evidence type="ECO:0000313" key="2">
    <source>
        <dbReference type="Proteomes" id="UP000585721"/>
    </source>
</evidence>
<organism evidence="1 2">
    <name type="scientific">Tolumonas osonensis</name>
    <dbReference type="NCBI Taxonomy" id="675874"/>
    <lineage>
        <taxon>Bacteria</taxon>
        <taxon>Pseudomonadati</taxon>
        <taxon>Pseudomonadota</taxon>
        <taxon>Gammaproteobacteria</taxon>
        <taxon>Aeromonadales</taxon>
        <taxon>Aeromonadaceae</taxon>
        <taxon>Tolumonas</taxon>
    </lineage>
</organism>
<dbReference type="AlphaFoldDB" id="A0A841GAP8"/>
<keyword evidence="2" id="KW-1185">Reference proteome</keyword>
<protein>
    <submittedName>
        <fullName evidence="1">Uncharacterized protein</fullName>
    </submittedName>
</protein>
<gene>
    <name evidence="1" type="ORF">HNR75_000569</name>
</gene>
<name>A0A841GAP8_9GAMM</name>
<sequence length="56" mass="6783">MIYCDYHKMILFLDQYNTTEDLIPNTGIKEIFKLRIMVINRGTLQQKFQFMELLIP</sequence>
<reference evidence="1 2" key="1">
    <citation type="submission" date="2020-08" db="EMBL/GenBank/DDBJ databases">
        <title>Genomic Encyclopedia of Type Strains, Phase IV (KMG-IV): sequencing the most valuable type-strain genomes for metagenomic binning, comparative biology and taxonomic classification.</title>
        <authorList>
            <person name="Goeker M."/>
        </authorList>
    </citation>
    <scope>NUCLEOTIDE SEQUENCE [LARGE SCALE GENOMIC DNA]</scope>
    <source>
        <strain evidence="1 2">DSM 22975</strain>
    </source>
</reference>
<dbReference type="EMBL" id="JACHGR010000002">
    <property type="protein sequence ID" value="MBB6054697.1"/>
    <property type="molecule type" value="Genomic_DNA"/>
</dbReference>
<accession>A0A841GAP8</accession>
<comment type="caution">
    <text evidence="1">The sequence shown here is derived from an EMBL/GenBank/DDBJ whole genome shotgun (WGS) entry which is preliminary data.</text>
</comment>